<dbReference type="EC" id="5.1.99.6" evidence="19"/>
<dbReference type="HAMAP" id="MF_01966">
    <property type="entry name" value="NADHX_epimerase"/>
    <property type="match status" value="1"/>
</dbReference>
<comment type="function">
    <text evidence="18">Catalyzes the epimerization of the S- and R-forms of NAD(P)HX, a damaged form of NAD(P)H that is a result of enzymatic or heat-dependent hydration. This is a prerequisite for the S-specific NAD(P)H-hydrate dehydratase to allow the repair of both epimers of NAD(P)HX.</text>
</comment>
<dbReference type="GO" id="GO:0005524">
    <property type="term" value="F:ATP binding"/>
    <property type="evidence" value="ECO:0007669"/>
    <property type="project" value="UniProtKB-UniRule"/>
</dbReference>
<feature type="binding site" evidence="18">
    <location>
        <begin position="59"/>
        <end position="63"/>
    </location>
    <ligand>
        <name>(6S)-NADPHX</name>
        <dbReference type="ChEBI" id="CHEBI:64076"/>
    </ligand>
</feature>
<feature type="binding site" evidence="18">
    <location>
        <position position="60"/>
    </location>
    <ligand>
        <name>K(+)</name>
        <dbReference type="ChEBI" id="CHEBI:29103"/>
    </ligand>
</feature>
<keyword evidence="12 17" id="KW-0456">Lyase</keyword>
<evidence type="ECO:0000313" key="23">
    <source>
        <dbReference type="Proteomes" id="UP000019141"/>
    </source>
</evidence>
<feature type="binding site" evidence="17">
    <location>
        <begin position="425"/>
        <end position="429"/>
    </location>
    <ligand>
        <name>AMP</name>
        <dbReference type="ChEBI" id="CHEBI:456215"/>
    </ligand>
</feature>
<evidence type="ECO:0000256" key="5">
    <source>
        <dbReference type="ARBA" id="ARBA00022723"/>
    </source>
</evidence>
<feature type="binding site" evidence="17">
    <location>
        <position position="455"/>
    </location>
    <ligand>
        <name>(6S)-NADPHX</name>
        <dbReference type="ChEBI" id="CHEBI:64076"/>
    </ligand>
</feature>
<feature type="domain" description="YjeF N-terminal" evidence="21">
    <location>
        <begin position="9"/>
        <end position="221"/>
    </location>
</feature>
<feature type="binding site" evidence="18">
    <location>
        <begin position="135"/>
        <end position="141"/>
    </location>
    <ligand>
        <name>(6S)-NADPHX</name>
        <dbReference type="ChEBI" id="CHEBI:64076"/>
    </ligand>
</feature>
<dbReference type="InterPro" id="IPR000631">
    <property type="entry name" value="CARKD"/>
</dbReference>
<evidence type="ECO:0000256" key="1">
    <source>
        <dbReference type="ARBA" id="ARBA00000013"/>
    </source>
</evidence>
<evidence type="ECO:0000313" key="22">
    <source>
        <dbReference type="EMBL" id="ETX00150.1"/>
    </source>
</evidence>
<dbReference type="GO" id="GO:0016301">
    <property type="term" value="F:kinase activity"/>
    <property type="evidence" value="ECO:0007669"/>
    <property type="project" value="UniProtKB-KW"/>
</dbReference>
<dbReference type="Pfam" id="PF01256">
    <property type="entry name" value="Carb_kinase"/>
    <property type="match status" value="1"/>
</dbReference>
<dbReference type="InterPro" id="IPR029056">
    <property type="entry name" value="Ribokinase-like"/>
</dbReference>
<protein>
    <recommendedName>
        <fullName evidence="19">Bifunctional NAD(P)H-hydrate repair enzyme</fullName>
    </recommendedName>
    <alternativeName>
        <fullName evidence="19">Nicotinamide nucleotide repair protein</fullName>
    </alternativeName>
    <domain>
        <recommendedName>
            <fullName evidence="19">ADP-dependent (S)-NAD(P)H-hydrate dehydratase</fullName>
            <ecNumber evidence="19">4.2.1.136</ecNumber>
        </recommendedName>
        <alternativeName>
            <fullName evidence="19">ADP-dependent NAD(P)HX dehydratase</fullName>
        </alternativeName>
    </domain>
    <domain>
        <recommendedName>
            <fullName evidence="19">NAD(P)H-hydrate epimerase</fullName>
            <ecNumber evidence="19">5.1.99.6</ecNumber>
        </recommendedName>
    </domain>
</protein>
<comment type="cofactor">
    <cofactor evidence="17">
        <name>Mg(2+)</name>
        <dbReference type="ChEBI" id="CHEBI:18420"/>
    </cofactor>
</comment>
<proteinExistence type="inferred from homology"/>
<evidence type="ECO:0000256" key="18">
    <source>
        <dbReference type="HAMAP-Rule" id="MF_01966"/>
    </source>
</evidence>
<sequence>MEVATAVAMRNIDRRTIETFRVPGIVLMENAGLALLQALQALWPDLAQRHVTILTGAGNNGGDGFILARHLWHRGMDVHVIMLTAAGHLRGDARRAYDMARAYEVPMTSATTPQAWSRVASVLKQTSLIIDAMLGTGLQRPASGLYAEVIAAVNETPQPTVAVDIPSGLSADHGRVLGPHICATHTVTFALPKRGLLAYPAAAAVGELHVVDIGIPQAAVAAEELDVGMLQEVDIRQMLPKRHPNTHKGSHGHVLVVAGSVGKSGAAVLASQSALRGGAGLVTLAVPASLNAAMEVQLTEVMTLPVAESPAGCMAVAAYDTLEAFEANVSAMIIGPGLGVFPETKQLVQRLLQHATVPVVLDADGLTLMADHPQVLKTCQVPVILTPHPGELGRLLQTSPADIQADRLDVALDFVRDTQVYLILKGAHTVIYTPDGHRWINCTGNAAMATAGTGDVLAGLIGAFLAQGLSPLQAAQGGVYLHGLAGDRVWARLGATGLIASDLIQELPHAMHQVRQGAICQTS</sequence>
<evidence type="ECO:0000256" key="17">
    <source>
        <dbReference type="HAMAP-Rule" id="MF_01965"/>
    </source>
</evidence>
<feature type="binding site" evidence="18">
    <location>
        <position position="131"/>
    </location>
    <ligand>
        <name>K(+)</name>
        <dbReference type="ChEBI" id="CHEBI:29103"/>
    </ligand>
</feature>
<dbReference type="GO" id="GO:0052856">
    <property type="term" value="F:NAD(P)HX epimerase activity"/>
    <property type="evidence" value="ECO:0007669"/>
    <property type="project" value="UniProtKB-UniRule"/>
</dbReference>
<evidence type="ECO:0000256" key="9">
    <source>
        <dbReference type="ARBA" id="ARBA00022958"/>
    </source>
</evidence>
<keyword evidence="10 17" id="KW-0520">NAD</keyword>
<dbReference type="Gene3D" id="3.40.1190.20">
    <property type="match status" value="1"/>
</dbReference>
<dbReference type="PANTHER" id="PTHR12592">
    <property type="entry name" value="ATP-DEPENDENT (S)-NAD(P)H-HYDRATE DEHYDRATASE FAMILY MEMBER"/>
    <property type="match status" value="1"/>
</dbReference>
<evidence type="ECO:0000256" key="12">
    <source>
        <dbReference type="ARBA" id="ARBA00023239"/>
    </source>
</evidence>
<comment type="similarity">
    <text evidence="3 19">In the N-terminal section; belongs to the NnrE/AIBP family.</text>
</comment>
<comment type="catalytic activity">
    <reaction evidence="16 17 19">
        <text>(6S)-NADPHX + ADP = AMP + phosphate + NADPH + H(+)</text>
        <dbReference type="Rhea" id="RHEA:32235"/>
        <dbReference type="ChEBI" id="CHEBI:15378"/>
        <dbReference type="ChEBI" id="CHEBI:43474"/>
        <dbReference type="ChEBI" id="CHEBI:57783"/>
        <dbReference type="ChEBI" id="CHEBI:64076"/>
        <dbReference type="ChEBI" id="CHEBI:456215"/>
        <dbReference type="ChEBI" id="CHEBI:456216"/>
        <dbReference type="EC" id="4.2.1.136"/>
    </reaction>
</comment>
<comment type="similarity">
    <text evidence="17">Belongs to the NnrD/CARKD family.</text>
</comment>
<evidence type="ECO:0000256" key="3">
    <source>
        <dbReference type="ARBA" id="ARBA00006001"/>
    </source>
</evidence>
<dbReference type="GO" id="GO:0046872">
    <property type="term" value="F:metal ion binding"/>
    <property type="evidence" value="ECO:0007669"/>
    <property type="project" value="UniProtKB-UniRule"/>
</dbReference>
<dbReference type="PIRSF" id="PIRSF017184">
    <property type="entry name" value="Nnr"/>
    <property type="match status" value="1"/>
</dbReference>
<dbReference type="Proteomes" id="UP000019141">
    <property type="component" value="Unassembled WGS sequence"/>
</dbReference>
<feature type="domain" description="YjeF C-terminal" evidence="20">
    <location>
        <begin position="231"/>
        <end position="514"/>
    </location>
</feature>
<evidence type="ECO:0000256" key="11">
    <source>
        <dbReference type="ARBA" id="ARBA00023235"/>
    </source>
</evidence>
<comment type="subunit">
    <text evidence="17">Homotetramer.</text>
</comment>
<feature type="binding site" evidence="18">
    <location>
        <position position="167"/>
    </location>
    <ligand>
        <name>K(+)</name>
        <dbReference type="ChEBI" id="CHEBI:29103"/>
    </ligand>
</feature>
<evidence type="ECO:0000256" key="6">
    <source>
        <dbReference type="ARBA" id="ARBA00022741"/>
    </source>
</evidence>
<evidence type="ECO:0000256" key="7">
    <source>
        <dbReference type="ARBA" id="ARBA00022840"/>
    </source>
</evidence>
<keyword evidence="22" id="KW-0418">Kinase</keyword>
<dbReference type="PANTHER" id="PTHR12592:SF0">
    <property type="entry name" value="ATP-DEPENDENT (S)-NAD(P)H-HYDRATE DEHYDRATASE"/>
    <property type="match status" value="1"/>
</dbReference>
<dbReference type="NCBIfam" id="TIGR00197">
    <property type="entry name" value="yjeF_nterm"/>
    <property type="match status" value="1"/>
</dbReference>
<keyword evidence="8 17" id="KW-0521">NADP</keyword>
<dbReference type="HAMAP" id="MF_01965">
    <property type="entry name" value="NADHX_dehydratase"/>
    <property type="match status" value="1"/>
</dbReference>
<dbReference type="GO" id="GO:0046496">
    <property type="term" value="P:nicotinamide nucleotide metabolic process"/>
    <property type="evidence" value="ECO:0007669"/>
    <property type="project" value="UniProtKB-UniRule"/>
</dbReference>
<dbReference type="EC" id="4.2.1.136" evidence="19"/>
<comment type="similarity">
    <text evidence="4 19">In the C-terminal section; belongs to the NnrD/CARKD family.</text>
</comment>
<comment type="catalytic activity">
    <reaction evidence="2 18 19">
        <text>(6R)-NADPHX = (6S)-NADPHX</text>
        <dbReference type="Rhea" id="RHEA:32227"/>
        <dbReference type="ChEBI" id="CHEBI:64076"/>
        <dbReference type="ChEBI" id="CHEBI:64077"/>
        <dbReference type="EC" id="5.1.99.6"/>
    </reaction>
</comment>
<feature type="binding site" evidence="17">
    <location>
        <position position="388"/>
    </location>
    <ligand>
        <name>(6S)-NADPHX</name>
        <dbReference type="ChEBI" id="CHEBI:64076"/>
    </ligand>
</feature>
<comment type="caution">
    <text evidence="22">The sequence shown here is derived from an EMBL/GenBank/DDBJ whole genome shotgun (WGS) entry which is preliminary data.</text>
</comment>
<feature type="binding site" evidence="17">
    <location>
        <position position="454"/>
    </location>
    <ligand>
        <name>AMP</name>
        <dbReference type="ChEBI" id="CHEBI:456215"/>
    </ligand>
</feature>
<dbReference type="InterPro" id="IPR036652">
    <property type="entry name" value="YjeF_N_dom_sf"/>
</dbReference>
<dbReference type="Gene3D" id="3.40.50.10260">
    <property type="entry name" value="YjeF N-terminal domain"/>
    <property type="match status" value="1"/>
</dbReference>
<dbReference type="GO" id="GO:0052855">
    <property type="term" value="F:ADP-dependent NAD(P)H-hydrate dehydratase activity"/>
    <property type="evidence" value="ECO:0007669"/>
    <property type="project" value="UniProtKB-UniRule"/>
</dbReference>
<comment type="cofactor">
    <cofactor evidence="18 19">
        <name>K(+)</name>
        <dbReference type="ChEBI" id="CHEBI:29103"/>
    </cofactor>
    <text evidence="18 19">Binds 1 potassium ion per subunit.</text>
</comment>
<keyword evidence="11 18" id="KW-0413">Isomerase</keyword>
<dbReference type="GO" id="GO:0110051">
    <property type="term" value="P:metabolite repair"/>
    <property type="evidence" value="ECO:0007669"/>
    <property type="project" value="TreeGrafter"/>
</dbReference>
<evidence type="ECO:0000256" key="19">
    <source>
        <dbReference type="PIRNR" id="PIRNR017184"/>
    </source>
</evidence>
<dbReference type="EMBL" id="AZHW01000371">
    <property type="protein sequence ID" value="ETX00150.1"/>
    <property type="molecule type" value="Genomic_DNA"/>
</dbReference>
<keyword evidence="13" id="KW-0511">Multifunctional enzyme</keyword>
<comment type="function">
    <text evidence="17">Catalyzes the dehydration of the S-form of NAD(P)HX at the expense of ADP, which is converted to AMP. Together with NAD(P)HX epimerase, which catalyzes the epimerization of the S- and R-forms, the enzyme allows the repair of both epimers of NAD(P)HX, a damaged form of NAD(P)H that is a result of enzymatic or heat-dependent hydration.</text>
</comment>
<dbReference type="InterPro" id="IPR017953">
    <property type="entry name" value="Carbohydrate_kinase_pred_CS"/>
</dbReference>
<dbReference type="InterPro" id="IPR030677">
    <property type="entry name" value="Nnr"/>
</dbReference>
<evidence type="ECO:0000256" key="15">
    <source>
        <dbReference type="ARBA" id="ARBA00048238"/>
    </source>
</evidence>
<keyword evidence="9 18" id="KW-0630">Potassium</keyword>
<evidence type="ECO:0000256" key="14">
    <source>
        <dbReference type="ARBA" id="ARBA00025153"/>
    </source>
</evidence>
<keyword evidence="22" id="KW-0808">Transferase</keyword>
<name>W4LQJ2_ENTF1</name>
<evidence type="ECO:0000256" key="8">
    <source>
        <dbReference type="ARBA" id="ARBA00022857"/>
    </source>
</evidence>
<dbReference type="PATRIC" id="fig|1429438.4.peg.2479"/>
<feature type="binding site" evidence="17">
    <location>
        <position position="266"/>
    </location>
    <ligand>
        <name>(6S)-NADPHX</name>
        <dbReference type="ChEBI" id="CHEBI:64076"/>
    </ligand>
</feature>
<dbReference type="PROSITE" id="PS51383">
    <property type="entry name" value="YJEF_C_3"/>
    <property type="match status" value="1"/>
</dbReference>
<feature type="binding site" evidence="18">
    <location>
        <position position="164"/>
    </location>
    <ligand>
        <name>(6S)-NADPHX</name>
        <dbReference type="ChEBI" id="CHEBI:64076"/>
    </ligand>
</feature>
<dbReference type="PROSITE" id="PS01050">
    <property type="entry name" value="YJEF_C_2"/>
    <property type="match status" value="1"/>
</dbReference>
<dbReference type="SUPFAM" id="SSF53613">
    <property type="entry name" value="Ribokinase-like"/>
    <property type="match status" value="1"/>
</dbReference>
<gene>
    <name evidence="17" type="primary">nnrD</name>
    <name evidence="18" type="synonym">nnrE</name>
    <name evidence="22" type="ORF">ETSY1_12340</name>
</gene>
<dbReference type="HOGENOM" id="CLU_024853_4_1_7"/>
<feature type="binding site" evidence="18">
    <location>
        <position position="146"/>
    </location>
    <ligand>
        <name>(6S)-NADPHX</name>
        <dbReference type="ChEBI" id="CHEBI:64076"/>
    </ligand>
</feature>
<comment type="catalytic activity">
    <reaction evidence="1 18 19">
        <text>(6R)-NADHX = (6S)-NADHX</text>
        <dbReference type="Rhea" id="RHEA:32215"/>
        <dbReference type="ChEBI" id="CHEBI:64074"/>
        <dbReference type="ChEBI" id="CHEBI:64075"/>
        <dbReference type="EC" id="5.1.99.6"/>
    </reaction>
</comment>
<comment type="catalytic activity">
    <reaction evidence="15 17 19">
        <text>(6S)-NADHX + ADP = AMP + phosphate + NADH + H(+)</text>
        <dbReference type="Rhea" id="RHEA:32223"/>
        <dbReference type="ChEBI" id="CHEBI:15378"/>
        <dbReference type="ChEBI" id="CHEBI:43474"/>
        <dbReference type="ChEBI" id="CHEBI:57945"/>
        <dbReference type="ChEBI" id="CHEBI:64074"/>
        <dbReference type="ChEBI" id="CHEBI:456215"/>
        <dbReference type="ChEBI" id="CHEBI:456216"/>
        <dbReference type="EC" id="4.2.1.136"/>
    </reaction>
</comment>
<dbReference type="Pfam" id="PF03853">
    <property type="entry name" value="YjeF_N"/>
    <property type="match status" value="1"/>
</dbReference>
<dbReference type="SUPFAM" id="SSF64153">
    <property type="entry name" value="YjeF N-terminal domain-like"/>
    <property type="match status" value="1"/>
</dbReference>
<accession>W4LQJ2</accession>
<keyword evidence="23" id="KW-1185">Reference proteome</keyword>
<keyword evidence="5 18" id="KW-0479">Metal-binding</keyword>
<comment type="similarity">
    <text evidence="18">Belongs to the NnrE/AIBP family.</text>
</comment>
<organism evidence="22 23">
    <name type="scientific">Entotheonella factor</name>
    <dbReference type="NCBI Taxonomy" id="1429438"/>
    <lineage>
        <taxon>Bacteria</taxon>
        <taxon>Pseudomonadati</taxon>
        <taxon>Nitrospinota/Tectimicrobiota group</taxon>
        <taxon>Candidatus Tectimicrobiota</taxon>
        <taxon>Candidatus Entotheonellia</taxon>
        <taxon>Candidatus Entotheonellales</taxon>
        <taxon>Candidatus Entotheonellaceae</taxon>
        <taxon>Candidatus Entotheonella</taxon>
    </lineage>
</organism>
<evidence type="ECO:0000256" key="13">
    <source>
        <dbReference type="ARBA" id="ARBA00023268"/>
    </source>
</evidence>
<feature type="binding site" evidence="17">
    <location>
        <position position="337"/>
    </location>
    <ligand>
        <name>(6S)-NADPHX</name>
        <dbReference type="ChEBI" id="CHEBI:64076"/>
    </ligand>
</feature>
<dbReference type="InterPro" id="IPR004443">
    <property type="entry name" value="YjeF_N_dom"/>
</dbReference>
<evidence type="ECO:0000256" key="16">
    <source>
        <dbReference type="ARBA" id="ARBA00049209"/>
    </source>
</evidence>
<evidence type="ECO:0000256" key="10">
    <source>
        <dbReference type="ARBA" id="ARBA00023027"/>
    </source>
</evidence>
<dbReference type="AlphaFoldDB" id="W4LQJ2"/>
<dbReference type="NCBIfam" id="TIGR00196">
    <property type="entry name" value="yjeF_cterm"/>
    <property type="match status" value="1"/>
</dbReference>
<evidence type="ECO:0000259" key="20">
    <source>
        <dbReference type="PROSITE" id="PS51383"/>
    </source>
</evidence>
<comment type="function">
    <text evidence="14 19">Bifunctional enzyme that catalyzes the epimerization of the S- and R-forms of NAD(P)HX and the dehydration of the S-form of NAD(P)HX at the expense of ADP, which is converted to AMP. This allows the repair of both epimers of NAD(P)HX, a damaged form of NAD(P)H that is a result of enzymatic or heat-dependent hydration.</text>
</comment>
<dbReference type="PROSITE" id="PS51385">
    <property type="entry name" value="YJEF_N"/>
    <property type="match status" value="1"/>
</dbReference>
<dbReference type="CDD" id="cd01171">
    <property type="entry name" value="YXKO-related"/>
    <property type="match status" value="1"/>
</dbReference>
<keyword evidence="6 17" id="KW-0547">Nucleotide-binding</keyword>
<evidence type="ECO:0000256" key="2">
    <source>
        <dbReference type="ARBA" id="ARBA00000909"/>
    </source>
</evidence>
<evidence type="ECO:0000259" key="21">
    <source>
        <dbReference type="PROSITE" id="PS51385"/>
    </source>
</evidence>
<evidence type="ECO:0000256" key="4">
    <source>
        <dbReference type="ARBA" id="ARBA00009524"/>
    </source>
</evidence>
<reference evidence="22 23" key="1">
    <citation type="journal article" date="2014" name="Nature">
        <title>An environmental bacterial taxon with a large and distinct metabolic repertoire.</title>
        <authorList>
            <person name="Wilson M.C."/>
            <person name="Mori T."/>
            <person name="Ruckert C."/>
            <person name="Uria A.R."/>
            <person name="Helf M.J."/>
            <person name="Takada K."/>
            <person name="Gernert C."/>
            <person name="Steffens U.A."/>
            <person name="Heycke N."/>
            <person name="Schmitt S."/>
            <person name="Rinke C."/>
            <person name="Helfrich E.J."/>
            <person name="Brachmann A.O."/>
            <person name="Gurgui C."/>
            <person name="Wakimoto T."/>
            <person name="Kracht M."/>
            <person name="Crusemann M."/>
            <person name="Hentschel U."/>
            <person name="Abe I."/>
            <person name="Matsunaga S."/>
            <person name="Kalinowski J."/>
            <person name="Takeyama H."/>
            <person name="Piel J."/>
        </authorList>
    </citation>
    <scope>NUCLEOTIDE SEQUENCE [LARGE SCALE GENOMIC DNA]</scope>
    <source>
        <strain evidence="23">TSY1</strain>
    </source>
</reference>
<keyword evidence="7 17" id="KW-0067">ATP-binding</keyword>